<keyword evidence="4" id="KW-0539">Nucleus</keyword>
<feature type="domain" description="RRM" evidence="7">
    <location>
        <begin position="45"/>
        <end position="141"/>
    </location>
</feature>
<keyword evidence="2" id="KW-0677">Repeat</keyword>
<sequence length="859" mass="96723">MGSDNDNEKIQPAATSSEIKVDSAIFDNKTDSTAIDKKSKTYGCTSLFVRGIPLEATNEQLQDFFAEIGPVRSCFIVYEKPELESPDSVLDLKQNTPSEKKSKGFGFVHYALAEDAKVAVDVLSDKLFLDKKRLLLEFAIKKGLPNENRQFSEKRKARKEISTSVAKKSKNFDLSLASFIKISGLDKSVNTKALKHKARKSGEVKQIYFVEHSDTSAFTGEAFIQFSTSIESKRAVKALNDHIFKGAKISAELLNIKLDKSSRLIIRNLPFKMRENDIVSLFSKYGLVVEVSLPRKFTGGPLKGFSFVQMLTADQAENAIKSINGTKLEDRTVAVDRAVQKDEYSKMISETPQDDNNSSSDSDSDADNDEESDNNSDDDGDGSDNENEPDSTSRKTKKSKKNYSDNSEDESDDSDDEKNKQSLNFQDQENTLFVKNVPFETTEEELFDLFRHFGKVKYCRIVLDKKSLKSRGTAFVNFWENDDAKKCLSDNAEAIKLSQDSIGLNNIRDNSKKDSKDPKKFNPSSSVLLQENPKSLSVISIFTIKGRLLNLSSAVSHQKAQDLADINMRQRIKLDKRNTYLIREGVVFPNSESAAKLTPEELEAHQKYYGTRKYQLSRNPNLIMSKTRLCIRNIPKSVTEPELRKVVLNSITLFKTKVKENIIAPLSKDEMLEGWDKLPKLSQVKLLRSETKNATGVQLGKSTGMGFVEFKCHAHALACLRALNLSYPNKIFSNATNNSKNTPTTSEKRLLFVEFAIENILTLRKRENQIAKSLKNQEDLKNSSEAPPTKESNKRPAQSRKQPQKETAKKFKENNKKPTENTKPPKTSNNPKPNKKNVGEHFESAKSLMKNMLKSTNFN</sequence>
<evidence type="ECO:0000256" key="2">
    <source>
        <dbReference type="ARBA" id="ARBA00022737"/>
    </source>
</evidence>
<gene>
    <name evidence="9" type="ORF">AYI70_g3201</name>
    <name evidence="8" type="ORF">AYI70_g7552</name>
</gene>
<dbReference type="STRING" id="133412.A0A1R1XK60"/>
<feature type="compositionally biased region" description="Low complexity" evidence="6">
    <location>
        <begin position="821"/>
        <end position="832"/>
    </location>
</feature>
<dbReference type="InterPro" id="IPR000504">
    <property type="entry name" value="RRM_dom"/>
</dbReference>
<feature type="domain" description="RRM" evidence="7">
    <location>
        <begin position="627"/>
        <end position="758"/>
    </location>
</feature>
<feature type="compositionally biased region" description="Acidic residues" evidence="6">
    <location>
        <begin position="362"/>
        <end position="389"/>
    </location>
</feature>
<evidence type="ECO:0000313" key="9">
    <source>
        <dbReference type="EMBL" id="OMJ21890.1"/>
    </source>
</evidence>
<proteinExistence type="predicted"/>
<evidence type="ECO:0000256" key="6">
    <source>
        <dbReference type="SAM" id="MobiDB-lite"/>
    </source>
</evidence>
<feature type="compositionally biased region" description="Basic and acidic residues" evidence="6">
    <location>
        <begin position="509"/>
        <end position="520"/>
    </location>
</feature>
<evidence type="ECO:0000256" key="5">
    <source>
        <dbReference type="PROSITE-ProRule" id="PRU00176"/>
    </source>
</evidence>
<reference evidence="8 10" key="1">
    <citation type="submission" date="2017-01" db="EMBL/GenBank/DDBJ databases">
        <authorList>
            <person name="Mah S.A."/>
            <person name="Swanson W.J."/>
            <person name="Moy G.W."/>
            <person name="Vacquier V.D."/>
        </authorList>
    </citation>
    <scope>NUCLEOTIDE SEQUENCE [LARGE SCALE GENOMIC DNA]</scope>
    <source>
        <strain evidence="8 10">GSMNP</strain>
    </source>
</reference>
<dbReference type="SUPFAM" id="SSF54928">
    <property type="entry name" value="RNA-binding domain, RBD"/>
    <property type="match status" value="4"/>
</dbReference>
<evidence type="ECO:0000313" key="10">
    <source>
        <dbReference type="Proteomes" id="UP000187283"/>
    </source>
</evidence>
<dbReference type="CDD" id="cd00590">
    <property type="entry name" value="RRM_SF"/>
    <property type="match status" value="1"/>
</dbReference>
<evidence type="ECO:0000313" key="8">
    <source>
        <dbReference type="EMBL" id="OMJ15000.1"/>
    </source>
</evidence>
<evidence type="ECO:0000259" key="7">
    <source>
        <dbReference type="PROSITE" id="PS50102"/>
    </source>
</evidence>
<dbReference type="EMBL" id="LSSN01002820">
    <property type="protein sequence ID" value="OMJ15000.1"/>
    <property type="molecule type" value="Genomic_DNA"/>
</dbReference>
<feature type="region of interest" description="Disordered" evidence="6">
    <location>
        <begin position="343"/>
        <end position="427"/>
    </location>
</feature>
<dbReference type="SMART" id="SM00360">
    <property type="entry name" value="RRM"/>
    <property type="match status" value="5"/>
</dbReference>
<dbReference type="InterPro" id="IPR012677">
    <property type="entry name" value="Nucleotide-bd_a/b_plait_sf"/>
</dbReference>
<evidence type="ECO:0000256" key="3">
    <source>
        <dbReference type="ARBA" id="ARBA00022884"/>
    </source>
</evidence>
<name>A0A1R1XK60_9FUNG</name>
<accession>A0A1R1XK60</accession>
<feature type="compositionally biased region" description="Basic and acidic residues" evidence="6">
    <location>
        <begin position="803"/>
        <end position="820"/>
    </location>
</feature>
<feature type="domain" description="RRM" evidence="7">
    <location>
        <begin position="178"/>
        <end position="261"/>
    </location>
</feature>
<dbReference type="Gene3D" id="3.30.70.330">
    <property type="match status" value="5"/>
</dbReference>
<keyword evidence="3 5" id="KW-0694">RNA-binding</keyword>
<evidence type="ECO:0000256" key="4">
    <source>
        <dbReference type="ARBA" id="ARBA00023242"/>
    </source>
</evidence>
<dbReference type="GO" id="GO:0005730">
    <property type="term" value="C:nucleolus"/>
    <property type="evidence" value="ECO:0007669"/>
    <property type="project" value="TreeGrafter"/>
</dbReference>
<feature type="compositionally biased region" description="Acidic residues" evidence="6">
    <location>
        <begin position="406"/>
        <end position="416"/>
    </location>
</feature>
<feature type="region of interest" description="Disordered" evidence="6">
    <location>
        <begin position="773"/>
        <end position="859"/>
    </location>
</feature>
<dbReference type="AlphaFoldDB" id="A0A1R1XK60"/>
<feature type="compositionally biased region" description="Basic and acidic residues" evidence="6">
    <location>
        <begin position="773"/>
        <end position="782"/>
    </location>
</feature>
<dbReference type="OrthoDB" id="267048at2759"/>
<dbReference type="GO" id="GO:0003729">
    <property type="term" value="F:mRNA binding"/>
    <property type="evidence" value="ECO:0007669"/>
    <property type="project" value="TreeGrafter"/>
</dbReference>
<dbReference type="PROSITE" id="PS50102">
    <property type="entry name" value="RRM"/>
    <property type="match status" value="5"/>
</dbReference>
<dbReference type="Proteomes" id="UP000187283">
    <property type="component" value="Unassembled WGS sequence"/>
</dbReference>
<dbReference type="PANTHER" id="PTHR48039">
    <property type="entry name" value="RNA-BINDING MOTIF PROTEIN 14B"/>
    <property type="match status" value="1"/>
</dbReference>
<feature type="domain" description="RRM" evidence="7">
    <location>
        <begin position="430"/>
        <end position="509"/>
    </location>
</feature>
<protein>
    <submittedName>
        <fullName evidence="8">Putative RNA-binding protein</fullName>
    </submittedName>
</protein>
<dbReference type="PANTHER" id="PTHR48039:SF5">
    <property type="entry name" value="RNA-BINDING PROTEIN 28"/>
    <property type="match status" value="1"/>
</dbReference>
<keyword evidence="10" id="KW-1185">Reference proteome</keyword>
<organism evidence="8 10">
    <name type="scientific">Smittium culicis</name>
    <dbReference type="NCBI Taxonomy" id="133412"/>
    <lineage>
        <taxon>Eukaryota</taxon>
        <taxon>Fungi</taxon>
        <taxon>Fungi incertae sedis</taxon>
        <taxon>Zoopagomycota</taxon>
        <taxon>Kickxellomycotina</taxon>
        <taxon>Harpellomycetes</taxon>
        <taxon>Harpellales</taxon>
        <taxon>Legeriomycetaceae</taxon>
        <taxon>Smittium</taxon>
    </lineage>
</organism>
<dbReference type="Pfam" id="PF00076">
    <property type="entry name" value="RRM_1"/>
    <property type="match status" value="4"/>
</dbReference>
<feature type="region of interest" description="Disordered" evidence="6">
    <location>
        <begin position="506"/>
        <end position="526"/>
    </location>
</feature>
<feature type="domain" description="RRM" evidence="7">
    <location>
        <begin position="262"/>
        <end position="340"/>
    </location>
</feature>
<dbReference type="EMBL" id="LSSN01000898">
    <property type="protein sequence ID" value="OMJ21890.1"/>
    <property type="molecule type" value="Genomic_DNA"/>
</dbReference>
<comment type="caution">
    <text evidence="8">The sequence shown here is derived from an EMBL/GenBank/DDBJ whole genome shotgun (WGS) entry which is preliminary data.</text>
</comment>
<evidence type="ECO:0000256" key="1">
    <source>
        <dbReference type="ARBA" id="ARBA00004123"/>
    </source>
</evidence>
<comment type="subcellular location">
    <subcellularLocation>
        <location evidence="1">Nucleus</location>
    </subcellularLocation>
</comment>
<dbReference type="InterPro" id="IPR035979">
    <property type="entry name" value="RBD_domain_sf"/>
</dbReference>
<dbReference type="InterPro" id="IPR051945">
    <property type="entry name" value="RRM_MRD1_RNA_proc_ribogen"/>
</dbReference>